<accession>A0A154IMD9</accession>
<evidence type="ECO:0000256" key="1">
    <source>
        <dbReference type="ARBA" id="ARBA00005662"/>
    </source>
</evidence>
<feature type="compositionally biased region" description="Basic and acidic residues" evidence="2">
    <location>
        <begin position="1"/>
        <end position="12"/>
    </location>
</feature>
<protein>
    <recommendedName>
        <fullName evidence="3">Capsule synthesis protein CapA domain-containing protein</fullName>
    </recommendedName>
</protein>
<dbReference type="RefSeq" id="WP_062940790.1">
    <property type="nucleotide sequence ID" value="NZ_CP171845.1"/>
</dbReference>
<proteinExistence type="inferred from homology"/>
<evidence type="ECO:0000313" key="4">
    <source>
        <dbReference type="EMBL" id="KZB01754.1"/>
    </source>
</evidence>
<comment type="similarity">
    <text evidence="1">Belongs to the CapA family.</text>
</comment>
<dbReference type="InterPro" id="IPR052169">
    <property type="entry name" value="CW_Biosynth-Accessory"/>
</dbReference>
<dbReference type="InterPro" id="IPR029052">
    <property type="entry name" value="Metallo-depent_PP-like"/>
</dbReference>
<name>A0A154IMD9_RHILE</name>
<comment type="caution">
    <text evidence="4">The sequence shown here is derived from an EMBL/GenBank/DDBJ whole genome shotgun (WGS) entry which is preliminary data.</text>
</comment>
<reference evidence="4" key="1">
    <citation type="submission" date="2016-03" db="EMBL/GenBank/DDBJ databases">
        <title>Microsymbionts genomes from the relict species Vavilovia formosa.</title>
        <authorList>
            <person name="Chirak E."/>
            <person name="Kimeklis A."/>
            <person name="Kopat V."/>
            <person name="Andronov E."/>
        </authorList>
    </citation>
    <scope>NUCLEOTIDE SEQUENCE [LARGE SCALE GENOMIC DNA]</scope>
    <source>
        <strain evidence="4">Vaf12</strain>
    </source>
</reference>
<dbReference type="SUPFAM" id="SSF56300">
    <property type="entry name" value="Metallo-dependent phosphatases"/>
    <property type="match status" value="1"/>
</dbReference>
<dbReference type="PANTHER" id="PTHR33393:SF11">
    <property type="entry name" value="POLYGLUTAMINE SYNTHESIS ACCESSORY PROTEIN RV0574C-RELATED"/>
    <property type="match status" value="1"/>
</dbReference>
<dbReference type="SMART" id="SM00854">
    <property type="entry name" value="PGA_cap"/>
    <property type="match status" value="1"/>
</dbReference>
<dbReference type="InterPro" id="IPR019079">
    <property type="entry name" value="Capsule_synth_CapA"/>
</dbReference>
<gene>
    <name evidence="4" type="ORF">A4A59_11970</name>
</gene>
<feature type="region of interest" description="Disordered" evidence="2">
    <location>
        <begin position="1"/>
        <end position="39"/>
    </location>
</feature>
<evidence type="ECO:0000256" key="2">
    <source>
        <dbReference type="SAM" id="MobiDB-lite"/>
    </source>
</evidence>
<dbReference type="EMBL" id="LVYU01000078">
    <property type="protein sequence ID" value="KZB01754.1"/>
    <property type="molecule type" value="Genomic_DNA"/>
</dbReference>
<dbReference type="Pfam" id="PF09587">
    <property type="entry name" value="PGA_cap"/>
    <property type="match status" value="1"/>
</dbReference>
<organism evidence="4">
    <name type="scientific">Rhizobium leguminosarum</name>
    <dbReference type="NCBI Taxonomy" id="384"/>
    <lineage>
        <taxon>Bacteria</taxon>
        <taxon>Pseudomonadati</taxon>
        <taxon>Pseudomonadota</taxon>
        <taxon>Alphaproteobacteria</taxon>
        <taxon>Hyphomicrobiales</taxon>
        <taxon>Rhizobiaceae</taxon>
        <taxon>Rhizobium/Agrobacterium group</taxon>
        <taxon>Rhizobium</taxon>
    </lineage>
</organism>
<dbReference type="PANTHER" id="PTHR33393">
    <property type="entry name" value="POLYGLUTAMINE SYNTHESIS ACCESSORY PROTEIN RV0574C-RELATED"/>
    <property type="match status" value="1"/>
</dbReference>
<evidence type="ECO:0000259" key="3">
    <source>
        <dbReference type="SMART" id="SM00854"/>
    </source>
</evidence>
<dbReference type="AlphaFoldDB" id="A0A154IMD9"/>
<feature type="domain" description="Capsule synthesis protein CapA" evidence="3">
    <location>
        <begin position="61"/>
        <end position="381"/>
    </location>
</feature>
<sequence length="500" mass="54598">MTEKKQTHEIGDRQTGSGSDFGPRPLKGQDHDGGGGNAMVEALPEFDWEKELATKIRGKFAMAAVGDLTMMRPFGPFADESLQAVLSIIRNADVGFANLESNISDPPNYTGPLRGFMGVKEVATDIKSWGINVVSKCANHGFDSGPEGMLATLRLLEDAGVQYAGSGRNLTEAQAARFFEIGHGRIGIAATYAVEEGTDATRAADAWGNYTASRAGQNTLRLTRTYNITQEQVDQLRTIQDSLYVLDEEITTLRKPPQPVSGPAASAINLNGTIYQAGGVAGTIDYIVNPEDLRQQFRQIKGGKQYADFMIASIHAHQAKWVAEAFPEETSTPQFLIDYAHAAVDQGADVFMGHGPHALRGIEIYRGRPIFYGLGQFVRQSDWRTPTRADFDAFQTTPETTPLTPAELGVLRTAGPGFRHRAMYQSIIAVSRYDDGQLQEIHIYPVDLGFDRPLSQVGNPTLANEKLARDVLEHMQRVSAPFGTEILIEGNVGVIRPSSR</sequence>